<dbReference type="AlphaFoldDB" id="A0A2N3L1T5"/>
<protein>
    <submittedName>
        <fullName evidence="1">Uncharacterized protein</fullName>
    </submittedName>
</protein>
<proteinExistence type="predicted"/>
<comment type="caution">
    <text evidence="1">The sequence shown here is derived from an EMBL/GenBank/DDBJ whole genome shotgun (WGS) entry which is preliminary data.</text>
</comment>
<sequence length="145" mass="17322">MRWNLPDRVFFACGACHILAHAFLMRYGTDDMTPLWLHPHAGFTGNHILIAWDSWVFDYHGYCHRQKFIDHYFLRARQRWAGWDAEIKPLPRDVLISEEKSRQFDGLRLREPKQFLHDALPRAERFLDRFTPPPTNHPHLKPHQG</sequence>
<dbReference type="Proteomes" id="UP000233332">
    <property type="component" value="Unassembled WGS sequence"/>
</dbReference>
<evidence type="ECO:0000313" key="1">
    <source>
        <dbReference type="EMBL" id="PKR56707.1"/>
    </source>
</evidence>
<reference evidence="1 2" key="1">
    <citation type="submission" date="2017-09" db="EMBL/GenBank/DDBJ databases">
        <title>Biodiversity and function of Thalassospira species in the particle-attached aromatic-hydrocarbon-degrading consortia from the surface seawater of the China South Sea.</title>
        <authorList>
            <person name="Dong C."/>
            <person name="Lai Q."/>
            <person name="Shao Z."/>
        </authorList>
    </citation>
    <scope>NUCLEOTIDE SEQUENCE [LARGE SCALE GENOMIC DNA]</scope>
    <source>
        <strain evidence="1 2">139Z-12</strain>
    </source>
</reference>
<evidence type="ECO:0000313" key="2">
    <source>
        <dbReference type="Proteomes" id="UP000233332"/>
    </source>
</evidence>
<gene>
    <name evidence="1" type="ORF">COO92_19980</name>
</gene>
<dbReference type="EMBL" id="NXGX01000010">
    <property type="protein sequence ID" value="PKR56707.1"/>
    <property type="molecule type" value="Genomic_DNA"/>
</dbReference>
<keyword evidence="2" id="KW-1185">Reference proteome</keyword>
<accession>A0A2N3L1T5</accession>
<organism evidence="1 2">
    <name type="scientific">Thalassospira lohafexi</name>
    <dbReference type="NCBI Taxonomy" id="744227"/>
    <lineage>
        <taxon>Bacteria</taxon>
        <taxon>Pseudomonadati</taxon>
        <taxon>Pseudomonadota</taxon>
        <taxon>Alphaproteobacteria</taxon>
        <taxon>Rhodospirillales</taxon>
        <taxon>Thalassospiraceae</taxon>
        <taxon>Thalassospira</taxon>
    </lineage>
</organism>
<name>A0A2N3L1T5_9PROT</name>